<dbReference type="GO" id="GO:0034511">
    <property type="term" value="F:U3 snoRNA binding"/>
    <property type="evidence" value="ECO:0007669"/>
    <property type="project" value="TreeGrafter"/>
</dbReference>
<dbReference type="PRINTS" id="PR00320">
    <property type="entry name" value="GPROTEINBRPT"/>
</dbReference>
<proteinExistence type="predicted"/>
<dbReference type="SMART" id="SM00320">
    <property type="entry name" value="WD40"/>
    <property type="match status" value="10"/>
</dbReference>
<evidence type="ECO:0000256" key="3">
    <source>
        <dbReference type="ARBA" id="ARBA00022737"/>
    </source>
</evidence>
<dbReference type="Proteomes" id="UP000238350">
    <property type="component" value="Unassembled WGS sequence"/>
</dbReference>
<dbReference type="AlphaFoldDB" id="A0A2T0FME3"/>
<dbReference type="PANTHER" id="PTHR19854:SF15">
    <property type="entry name" value="TRANSDUCIN BETA-LIKE PROTEIN 3"/>
    <property type="match status" value="1"/>
</dbReference>
<dbReference type="EMBL" id="NDIQ01000022">
    <property type="protein sequence ID" value="PRT56150.1"/>
    <property type="molecule type" value="Genomic_DNA"/>
</dbReference>
<comment type="subcellular location">
    <subcellularLocation>
        <location evidence="1">Nucleus</location>
        <location evidence="1">Nucleolus</location>
    </subcellularLocation>
</comment>
<evidence type="ECO:0000256" key="2">
    <source>
        <dbReference type="ARBA" id="ARBA00022574"/>
    </source>
</evidence>
<keyword evidence="4" id="KW-0539">Nucleus</keyword>
<dbReference type="PROSITE" id="PS50082">
    <property type="entry name" value="WD_REPEATS_2"/>
    <property type="match status" value="10"/>
</dbReference>
<dbReference type="GO" id="GO:0032040">
    <property type="term" value="C:small-subunit processome"/>
    <property type="evidence" value="ECO:0007669"/>
    <property type="project" value="InterPro"/>
</dbReference>
<dbReference type="PROSITE" id="PS00678">
    <property type="entry name" value="WD_REPEATS_1"/>
    <property type="match status" value="2"/>
</dbReference>
<comment type="caution">
    <text evidence="7">The sequence shown here is derived from an EMBL/GenBank/DDBJ whole genome shotgun (WGS) entry which is preliminary data.</text>
</comment>
<feature type="repeat" description="WD" evidence="5">
    <location>
        <begin position="178"/>
        <end position="210"/>
    </location>
</feature>
<dbReference type="InterPro" id="IPR013934">
    <property type="entry name" value="Utp13_C"/>
</dbReference>
<dbReference type="Pfam" id="PF08625">
    <property type="entry name" value="Utp13"/>
    <property type="match status" value="1"/>
</dbReference>
<dbReference type="SUPFAM" id="SSF50978">
    <property type="entry name" value="WD40 repeat-like"/>
    <property type="match status" value="2"/>
</dbReference>
<feature type="repeat" description="WD" evidence="5">
    <location>
        <begin position="467"/>
        <end position="507"/>
    </location>
</feature>
<name>A0A2T0FME3_9ASCO</name>
<feature type="domain" description="U3 small nucleolar RNA-associated protein 13 C-terminal" evidence="6">
    <location>
        <begin position="599"/>
        <end position="737"/>
    </location>
</feature>
<gene>
    <name evidence="7" type="ORF">B9G98_03770</name>
</gene>
<dbReference type="PANTHER" id="PTHR19854">
    <property type="entry name" value="TRANSDUCIN BETA-LIKE 3"/>
    <property type="match status" value="1"/>
</dbReference>
<dbReference type="RefSeq" id="XP_024666095.1">
    <property type="nucleotide sequence ID" value="XM_024810327.1"/>
</dbReference>
<evidence type="ECO:0000259" key="6">
    <source>
        <dbReference type="Pfam" id="PF08625"/>
    </source>
</evidence>
<dbReference type="GO" id="GO:0000480">
    <property type="term" value="P:endonucleolytic cleavage in 5'-ETS of tricistronic rRNA transcript (SSU-rRNA, 5.8S rRNA, LSU-rRNA)"/>
    <property type="evidence" value="ECO:0007669"/>
    <property type="project" value="TreeGrafter"/>
</dbReference>
<evidence type="ECO:0000313" key="7">
    <source>
        <dbReference type="EMBL" id="PRT56150.1"/>
    </source>
</evidence>
<feature type="repeat" description="WD" evidence="5">
    <location>
        <begin position="425"/>
        <end position="466"/>
    </location>
</feature>
<protein>
    <submittedName>
        <fullName evidence="7">Putative U3 small nucleolar RNA-associated protein 13</fullName>
    </submittedName>
</protein>
<sequence length="741" mass="81037">MLFKAATTAGPIYLGGAVSAVDNYLATSSDTKVIVSDLASGAIIHNIEGDGEQLTAVKITPDKSLLITASRSLQIHIYSLESGKLVKTFHKAHESHIMTLEVDPTSTLLASGGAEGAVKVWDISGGFVTHNLRGHGGIITCLKFYGKLGGSDWRLASGSDDTKVRVWDLVKSKCIKVLENHMDVIRGLAFNSTGEILLTAGRDKVVSIWKNLELAGTLAVLDEVEAVGFTASGIYTAVTRGLKLWSLSTEMTAEWNLSHDESAVTDAVRIDASHLLVVLSDQTLVDIQLGDGKSIEVSRFIGGNHGEIIDLAPARSMLAVATNSQDVRLVSLDNPLEFQPLVGHTDIVLAVDVLGQWLVSAGKDKMARLWDLKTGECKIVFSGHAGAVGAVAISRVGKVPDFVITGSQDLTIKKWDASGNAEYTRKAHDKDINSLDVSSNNSLFVTGSQDRTAKVWSVETGEVLGVLRGHRRGIWNVKFGPENTVVTASGDKTVRQWSLHDYTCLRTFEGHLNSVLKVVIYGDYIASAGGDGLVKVWDPKTNEAVSTLDNHEEKVWSLTVVDGQLVSGGGDGVITVWQDYTEEEQARQEQEREDQIEKQQELENSVRSEEWDRAIALALELNHPFRLLKLFTEVANHQEAGSVTGLNDVDDVLAELDDARLYKLLERLRDWNTNGRTSIIAQTVLHSILRRKGPQELSQSKYLAIFRQIAPYTQRHLNRNEELLESSYAVDYALKEMSGHL</sequence>
<accession>A0A2T0FME3</accession>
<feature type="repeat" description="WD" evidence="5">
    <location>
        <begin position="90"/>
        <end position="131"/>
    </location>
</feature>
<evidence type="ECO:0000256" key="1">
    <source>
        <dbReference type="ARBA" id="ARBA00004604"/>
    </source>
</evidence>
<feature type="repeat" description="WD" evidence="5">
    <location>
        <begin position="47"/>
        <end position="88"/>
    </location>
</feature>
<evidence type="ECO:0000313" key="8">
    <source>
        <dbReference type="Proteomes" id="UP000238350"/>
    </source>
</evidence>
<dbReference type="PROSITE" id="PS50294">
    <property type="entry name" value="WD_REPEATS_REGION"/>
    <property type="match status" value="7"/>
</dbReference>
<feature type="repeat" description="WD" evidence="5">
    <location>
        <begin position="381"/>
        <end position="425"/>
    </location>
</feature>
<dbReference type="InterPro" id="IPR019775">
    <property type="entry name" value="WD40_repeat_CS"/>
</dbReference>
<dbReference type="InterPro" id="IPR020472">
    <property type="entry name" value="WD40_PAC1"/>
</dbReference>
<feature type="repeat" description="WD" evidence="5">
    <location>
        <begin position="132"/>
        <end position="177"/>
    </location>
</feature>
<reference evidence="7 8" key="1">
    <citation type="submission" date="2017-04" db="EMBL/GenBank/DDBJ databases">
        <title>Genome sequencing of [Candida] sorbophila.</title>
        <authorList>
            <person name="Ahn J.O."/>
        </authorList>
    </citation>
    <scope>NUCLEOTIDE SEQUENCE [LARGE SCALE GENOMIC DNA]</scope>
    <source>
        <strain evidence="7 8">DS02</strain>
    </source>
</reference>
<evidence type="ECO:0000256" key="5">
    <source>
        <dbReference type="PROSITE-ProRule" id="PRU00221"/>
    </source>
</evidence>
<dbReference type="Gene3D" id="2.130.10.10">
    <property type="entry name" value="YVTN repeat-like/Quinoprotein amine dehydrogenase"/>
    <property type="match status" value="3"/>
</dbReference>
<feature type="repeat" description="WD" evidence="5">
    <location>
        <begin position="508"/>
        <end position="547"/>
    </location>
</feature>
<dbReference type="InterPro" id="IPR036322">
    <property type="entry name" value="WD40_repeat_dom_sf"/>
</dbReference>
<dbReference type="CDD" id="cd00200">
    <property type="entry name" value="WD40"/>
    <property type="match status" value="2"/>
</dbReference>
<dbReference type="STRING" id="45607.A0A2T0FME3"/>
<feature type="repeat" description="WD" evidence="5">
    <location>
        <begin position="548"/>
        <end position="578"/>
    </location>
</feature>
<dbReference type="OrthoDB" id="5414888at2759"/>
<evidence type="ECO:0000256" key="4">
    <source>
        <dbReference type="ARBA" id="ARBA00023242"/>
    </source>
</evidence>
<feature type="repeat" description="WD" evidence="5">
    <location>
        <begin position="341"/>
        <end position="380"/>
    </location>
</feature>
<keyword evidence="8" id="KW-1185">Reference proteome</keyword>
<keyword evidence="2 5" id="KW-0853">WD repeat</keyword>
<dbReference type="GO" id="GO:0000472">
    <property type="term" value="P:endonucleolytic cleavage to generate mature 5'-end of SSU-rRNA from (SSU-rRNA, 5.8S rRNA, LSU-rRNA)"/>
    <property type="evidence" value="ECO:0007669"/>
    <property type="project" value="TreeGrafter"/>
</dbReference>
<dbReference type="Pfam" id="PF00400">
    <property type="entry name" value="WD40"/>
    <property type="match status" value="9"/>
</dbReference>
<dbReference type="GeneID" id="36517518"/>
<organism evidence="7 8">
    <name type="scientific">Wickerhamiella sorbophila</name>
    <dbReference type="NCBI Taxonomy" id="45607"/>
    <lineage>
        <taxon>Eukaryota</taxon>
        <taxon>Fungi</taxon>
        <taxon>Dikarya</taxon>
        <taxon>Ascomycota</taxon>
        <taxon>Saccharomycotina</taxon>
        <taxon>Dipodascomycetes</taxon>
        <taxon>Dipodascales</taxon>
        <taxon>Trichomonascaceae</taxon>
        <taxon>Wickerhamiella</taxon>
    </lineage>
</organism>
<dbReference type="InterPro" id="IPR015943">
    <property type="entry name" value="WD40/YVTN_repeat-like_dom_sf"/>
</dbReference>
<keyword evidence="3" id="KW-0677">Repeat</keyword>
<dbReference type="GO" id="GO:0030686">
    <property type="term" value="C:90S preribosome"/>
    <property type="evidence" value="ECO:0007669"/>
    <property type="project" value="TreeGrafter"/>
</dbReference>
<dbReference type="InterPro" id="IPR001680">
    <property type="entry name" value="WD40_rpt"/>
</dbReference>